<evidence type="ECO:0000256" key="11">
    <source>
        <dbReference type="ARBA" id="ARBA00023136"/>
    </source>
</evidence>
<evidence type="ECO:0000259" key="19">
    <source>
        <dbReference type="PROSITE" id="PS50076"/>
    </source>
</evidence>
<dbReference type="GO" id="GO:0001671">
    <property type="term" value="F:ATPase activator activity"/>
    <property type="evidence" value="ECO:0007669"/>
    <property type="project" value="TreeGrafter"/>
</dbReference>
<evidence type="ECO:0000256" key="13">
    <source>
        <dbReference type="ARBA" id="ARBA00030987"/>
    </source>
</evidence>
<proteinExistence type="inferred from homology"/>
<comment type="caution">
    <text evidence="20">The sequence shown here is derived from an EMBL/GenBank/DDBJ whole genome shotgun (WGS) entry which is preliminary data.</text>
</comment>
<comment type="function">
    <text evidence="15">Probable component of the PAM complex, a complex required for the translocation of transit peptide-containing proteins from the inner membrane into the mitochondrial matrix in an ATP-dependent manner. May act as a co-chaperone that stimulate the ATP-dependent activity.</text>
</comment>
<evidence type="ECO:0000256" key="2">
    <source>
        <dbReference type="ARBA" id="ARBA00007260"/>
    </source>
</evidence>
<evidence type="ECO:0000256" key="14">
    <source>
        <dbReference type="ARBA" id="ARBA00038105"/>
    </source>
</evidence>
<dbReference type="Proteomes" id="UP001175271">
    <property type="component" value="Unassembled WGS sequence"/>
</dbReference>
<evidence type="ECO:0000256" key="15">
    <source>
        <dbReference type="ARBA" id="ARBA00054366"/>
    </source>
</evidence>
<feature type="compositionally biased region" description="Basic residues" evidence="17">
    <location>
        <begin position="341"/>
        <end position="352"/>
    </location>
</feature>
<evidence type="ECO:0000256" key="12">
    <source>
        <dbReference type="ARBA" id="ARBA00030212"/>
    </source>
</evidence>
<feature type="compositionally biased region" description="Polar residues" evidence="17">
    <location>
        <begin position="511"/>
        <end position="528"/>
    </location>
</feature>
<evidence type="ECO:0000256" key="16">
    <source>
        <dbReference type="ARBA" id="ARBA00076378"/>
    </source>
</evidence>
<keyword evidence="10" id="KW-0496">Mitochondrion</keyword>
<evidence type="ECO:0000256" key="10">
    <source>
        <dbReference type="ARBA" id="ARBA00023128"/>
    </source>
</evidence>
<keyword evidence="7" id="KW-0999">Mitochondrion inner membrane</keyword>
<feature type="compositionally biased region" description="Basic and acidic residues" evidence="17">
    <location>
        <begin position="631"/>
        <end position="658"/>
    </location>
</feature>
<reference evidence="20" key="1">
    <citation type="submission" date="2023-06" db="EMBL/GenBank/DDBJ databases">
        <title>Genomic analysis of the entomopathogenic nematode Steinernema hermaphroditum.</title>
        <authorList>
            <person name="Schwarz E.M."/>
            <person name="Heppert J.K."/>
            <person name="Baniya A."/>
            <person name="Schwartz H.T."/>
            <person name="Tan C.-H."/>
            <person name="Antoshechkin I."/>
            <person name="Sternberg P.W."/>
            <person name="Goodrich-Blair H."/>
            <person name="Dillman A.R."/>
        </authorList>
    </citation>
    <scope>NUCLEOTIDE SEQUENCE</scope>
    <source>
        <strain evidence="20">PS9179</strain>
        <tissue evidence="20">Whole animal</tissue>
    </source>
</reference>
<dbReference type="PANTHER" id="PTHR12763:SF28">
    <property type="entry name" value="GEO10507P1-RELATED"/>
    <property type="match status" value="1"/>
</dbReference>
<comment type="similarity">
    <text evidence="2">Belongs to the complex I NDUFB4 subunit family.</text>
</comment>
<dbReference type="AlphaFoldDB" id="A0AA39IDM4"/>
<dbReference type="CDD" id="cd06257">
    <property type="entry name" value="DnaJ"/>
    <property type="match status" value="1"/>
</dbReference>
<feature type="compositionally biased region" description="Basic residues" evidence="17">
    <location>
        <begin position="530"/>
        <end position="543"/>
    </location>
</feature>
<name>A0AA39IDM4_9BILA</name>
<keyword evidence="4" id="KW-0813">Transport</keyword>
<feature type="compositionally biased region" description="Polar residues" evidence="17">
    <location>
        <begin position="218"/>
        <end position="229"/>
    </location>
</feature>
<feature type="region of interest" description="Disordered" evidence="17">
    <location>
        <begin position="198"/>
        <end position="663"/>
    </location>
</feature>
<keyword evidence="6 18" id="KW-0812">Transmembrane</keyword>
<dbReference type="InterPro" id="IPR001623">
    <property type="entry name" value="DnaJ_domain"/>
</dbReference>
<gene>
    <name evidence="20" type="ORF">QR680_007590</name>
</gene>
<feature type="compositionally biased region" description="Basic and acidic residues" evidence="17">
    <location>
        <begin position="198"/>
        <end position="217"/>
    </location>
</feature>
<evidence type="ECO:0000256" key="9">
    <source>
        <dbReference type="ARBA" id="ARBA00022989"/>
    </source>
</evidence>
<dbReference type="Gene3D" id="1.10.287.110">
    <property type="entry name" value="DnaJ domain"/>
    <property type="match status" value="1"/>
</dbReference>
<feature type="compositionally biased region" description="Basic residues" evidence="17">
    <location>
        <begin position="484"/>
        <end position="493"/>
    </location>
</feature>
<feature type="compositionally biased region" description="Basic and acidic residues" evidence="17">
    <location>
        <begin position="714"/>
        <end position="724"/>
    </location>
</feature>
<comment type="similarity">
    <text evidence="14">Belongs to the TIM14 family.</text>
</comment>
<feature type="compositionally biased region" description="Basic and acidic residues" evidence="17">
    <location>
        <begin position="450"/>
        <end position="478"/>
    </location>
</feature>
<dbReference type="EMBL" id="JAUCMV010000001">
    <property type="protein sequence ID" value="KAK0422467.1"/>
    <property type="molecule type" value="Genomic_DNA"/>
</dbReference>
<evidence type="ECO:0000256" key="8">
    <source>
        <dbReference type="ARBA" id="ARBA00022982"/>
    </source>
</evidence>
<evidence type="ECO:0000256" key="5">
    <source>
        <dbReference type="ARBA" id="ARBA00022660"/>
    </source>
</evidence>
<feature type="compositionally biased region" description="Low complexity" evidence="17">
    <location>
        <begin position="551"/>
        <end position="564"/>
    </location>
</feature>
<dbReference type="PANTHER" id="PTHR12763">
    <property type="match status" value="1"/>
</dbReference>
<keyword evidence="11 18" id="KW-0472">Membrane</keyword>
<dbReference type="SUPFAM" id="SSF46565">
    <property type="entry name" value="Chaperone J-domain"/>
    <property type="match status" value="1"/>
</dbReference>
<keyword evidence="5" id="KW-0679">Respiratory chain</keyword>
<dbReference type="GO" id="GO:0001405">
    <property type="term" value="C:PAM complex, Tim23 associated import motor"/>
    <property type="evidence" value="ECO:0007669"/>
    <property type="project" value="TreeGrafter"/>
</dbReference>
<evidence type="ECO:0000256" key="7">
    <source>
        <dbReference type="ARBA" id="ARBA00022792"/>
    </source>
</evidence>
<organism evidence="20 21">
    <name type="scientific">Steinernema hermaphroditum</name>
    <dbReference type="NCBI Taxonomy" id="289476"/>
    <lineage>
        <taxon>Eukaryota</taxon>
        <taxon>Metazoa</taxon>
        <taxon>Ecdysozoa</taxon>
        <taxon>Nematoda</taxon>
        <taxon>Chromadorea</taxon>
        <taxon>Rhabditida</taxon>
        <taxon>Tylenchina</taxon>
        <taxon>Panagrolaimomorpha</taxon>
        <taxon>Strongyloidoidea</taxon>
        <taxon>Steinernematidae</taxon>
        <taxon>Steinernema</taxon>
    </lineage>
</organism>
<protein>
    <recommendedName>
        <fullName evidence="3">NADH dehydrogenase [ubiquinone] 1 beta subcomplex subunit 4</fullName>
    </recommendedName>
    <alternativeName>
        <fullName evidence="12">Complex I-B15</fullName>
    </alternativeName>
    <alternativeName>
        <fullName evidence="16">DnaJ homolog subfamily C member 21</fullName>
    </alternativeName>
    <alternativeName>
        <fullName evidence="13">NADH-ubiquinone oxidoreductase B15 subunit</fullName>
    </alternativeName>
</protein>
<evidence type="ECO:0000256" key="4">
    <source>
        <dbReference type="ARBA" id="ARBA00022448"/>
    </source>
</evidence>
<feature type="transmembrane region" description="Helical" evidence="18">
    <location>
        <begin position="901"/>
        <end position="919"/>
    </location>
</feature>
<dbReference type="InterPro" id="IPR036869">
    <property type="entry name" value="J_dom_sf"/>
</dbReference>
<keyword evidence="9 18" id="KW-1133">Transmembrane helix</keyword>
<dbReference type="GO" id="GO:0030150">
    <property type="term" value="P:protein import into mitochondrial matrix"/>
    <property type="evidence" value="ECO:0007669"/>
    <property type="project" value="TreeGrafter"/>
</dbReference>
<feature type="region of interest" description="Disordered" evidence="17">
    <location>
        <begin position="694"/>
        <end position="751"/>
    </location>
</feature>
<dbReference type="Pfam" id="PF07225">
    <property type="entry name" value="NDUF_B4"/>
    <property type="match status" value="1"/>
</dbReference>
<feature type="compositionally biased region" description="Basic and acidic residues" evidence="17">
    <location>
        <begin position="232"/>
        <end position="252"/>
    </location>
</feature>
<evidence type="ECO:0000313" key="20">
    <source>
        <dbReference type="EMBL" id="KAK0422467.1"/>
    </source>
</evidence>
<feature type="compositionally biased region" description="Polar residues" evidence="17">
    <location>
        <begin position="703"/>
        <end position="713"/>
    </location>
</feature>
<comment type="subcellular location">
    <subcellularLocation>
        <location evidence="1">Mitochondrion inner membrane</location>
        <topology evidence="1">Single-pass membrane protein</topology>
    </subcellularLocation>
</comment>
<keyword evidence="21" id="KW-1185">Reference proteome</keyword>
<feature type="domain" description="J" evidence="19">
    <location>
        <begin position="57"/>
        <end position="132"/>
    </location>
</feature>
<evidence type="ECO:0000256" key="18">
    <source>
        <dbReference type="SAM" id="Phobius"/>
    </source>
</evidence>
<dbReference type="SMART" id="SM00271">
    <property type="entry name" value="DnaJ"/>
    <property type="match status" value="1"/>
</dbReference>
<evidence type="ECO:0000256" key="17">
    <source>
        <dbReference type="SAM" id="MobiDB-lite"/>
    </source>
</evidence>
<feature type="compositionally biased region" description="Basic and acidic residues" evidence="17">
    <location>
        <begin position="353"/>
        <end position="363"/>
    </location>
</feature>
<feature type="compositionally biased region" description="Basic and acidic residues" evidence="17">
    <location>
        <begin position="567"/>
        <end position="589"/>
    </location>
</feature>
<dbReference type="FunFam" id="1.10.287.110:FF:000001">
    <property type="entry name" value="Import inner membrane translocase subunit tim14"/>
    <property type="match status" value="1"/>
</dbReference>
<accession>A0AA39IDM4</accession>
<evidence type="ECO:0000256" key="3">
    <source>
        <dbReference type="ARBA" id="ARBA00018681"/>
    </source>
</evidence>
<dbReference type="PROSITE" id="PS50076">
    <property type="entry name" value="DNAJ_2"/>
    <property type="match status" value="1"/>
</dbReference>
<keyword evidence="8" id="KW-0249">Electron transport</keyword>
<sequence>MSSGFILAGLGLAAAGFVGRYALRNPTLMKQAMEAIPGGAFSKYHKGGFEMKMSKREAALILGVPATAKPNKIKDAHKRIMIANHPDRGGSPYLAAKINEAKDLLDGQKVVAALVARCVQGVWFGGFYDPFRICPRYAKDIEAERIAAKIRVLKHAPKFFQQLNPDAPTPALVLQPSLPEPEQKADISIPGGVQLTKVDETSSKQRQQDQQKSDVTDAQKSLTTSTVQKPNKKLEKSVSTSDKQKSEKKNTEKTPSTSGKVKLKKNAEKSLPTYEQKSEATDVQKSLKAPIEQKPNKKKTEKSLRAPNKQKPKNKAEKSLSTSYEQKSEATDVQKSLTVSNKHKSKKKKAKKSDKNVRNKESEQFTPDNQKPKDLEKTERSISTSNKQKTKRKKVENSLSTSYKQKSEVMDAQKSTSIVQKPNKKAEKSLSTAKKQKSKKKKVEKSVTPSDKKNLRDKKTEMLLKTTDKQKPEKKIERSLSTLKKQKSKKKKIERSSSTTKQKSRKKAEKSSSTSNKQKTLLTTSTVQKKVAKSSVKMRKRSKKETPPPSSSKESSKGSSQQEASEAEPRLLELKTKKDYTITDLERVHVTGKAGIKNRHDSQISRDSTITIGDDLLAKAGPPSVSNDGLGAKDEGGDKEKMPTERKGSSTVNKDRKTSSNGGVPTAEVLALVMGKERDRIKYDAALIQRSITGNTREKSEHNTTPTLRSTLATEKEPGNKEHNATPTWRSSAVSGKDREKTEHHTTQTQWSATGMECDKTEHLNLNNQRSVTGVEREKTERTTGTQANNMRLAVRLLRPAANQNVKSPRLWQDPVFGYFETHGKTEFLPGEEYNLTDAEKKGVLWRYRVKEILKKEYLRREYDPHKFKYKEGVVIDPAMFRWYSADMTQAEHFRFTPRSVFLYVGSVLLGFYVYTRLVMASAERTAEKCVDGDILWWDRQTARMASTAGSGHCAPTIGIEF</sequence>
<evidence type="ECO:0000313" key="21">
    <source>
        <dbReference type="Proteomes" id="UP001175271"/>
    </source>
</evidence>
<feature type="compositionally biased region" description="Basic and acidic residues" evidence="17">
    <location>
        <begin position="736"/>
        <end position="746"/>
    </location>
</feature>
<evidence type="ECO:0000256" key="6">
    <source>
        <dbReference type="ARBA" id="ARBA00022692"/>
    </source>
</evidence>
<evidence type="ECO:0000256" key="1">
    <source>
        <dbReference type="ARBA" id="ARBA00004434"/>
    </source>
</evidence>
<feature type="compositionally biased region" description="Basic residues" evidence="17">
    <location>
        <begin position="434"/>
        <end position="443"/>
    </location>
</feature>
<feature type="compositionally biased region" description="Basic and acidic residues" evidence="17">
    <location>
        <begin position="370"/>
        <end position="380"/>
    </location>
</feature>
<dbReference type="InterPro" id="IPR009866">
    <property type="entry name" value="NADH_UbQ_OxRdtase_NDUFB4_su"/>
</dbReference>
<feature type="compositionally biased region" description="Polar residues" evidence="17">
    <location>
        <begin position="725"/>
        <end position="734"/>
    </location>
</feature>